<dbReference type="PANTHER" id="PTHR11157:SF116">
    <property type="entry name" value="ELONGATION OF VERY LONG CHAIN FATTY ACIDS PROTEIN-RELATED"/>
    <property type="match status" value="1"/>
</dbReference>
<feature type="transmembrane region" description="Helical" evidence="10">
    <location>
        <begin position="194"/>
        <end position="215"/>
    </location>
</feature>
<name>A0A6P8K6G0_DROMA</name>
<comment type="subcellular location">
    <subcellularLocation>
        <location evidence="1">Membrane</location>
        <topology evidence="1">Multi-pass membrane protein</topology>
    </subcellularLocation>
</comment>
<dbReference type="GO" id="GO:0034626">
    <property type="term" value="P:fatty acid elongation, polyunsaturated fatty acid"/>
    <property type="evidence" value="ECO:0007669"/>
    <property type="project" value="TreeGrafter"/>
</dbReference>
<dbReference type="AlphaFoldDB" id="A0A6P8K6G0"/>
<dbReference type="InterPro" id="IPR002076">
    <property type="entry name" value="ELO_fam"/>
</dbReference>
<organism evidence="11 12">
    <name type="scientific">Drosophila mauritiana</name>
    <name type="common">Fruit fly</name>
    <dbReference type="NCBI Taxonomy" id="7226"/>
    <lineage>
        <taxon>Eukaryota</taxon>
        <taxon>Metazoa</taxon>
        <taxon>Ecdysozoa</taxon>
        <taxon>Arthropoda</taxon>
        <taxon>Hexapoda</taxon>
        <taxon>Insecta</taxon>
        <taxon>Pterygota</taxon>
        <taxon>Neoptera</taxon>
        <taxon>Endopterygota</taxon>
        <taxon>Diptera</taxon>
        <taxon>Brachycera</taxon>
        <taxon>Muscomorpha</taxon>
        <taxon>Ephydroidea</taxon>
        <taxon>Drosophilidae</taxon>
        <taxon>Drosophila</taxon>
        <taxon>Sophophora</taxon>
    </lineage>
</organism>
<feature type="transmembrane region" description="Helical" evidence="10">
    <location>
        <begin position="106"/>
        <end position="127"/>
    </location>
</feature>
<gene>
    <name evidence="12" type="primary">LOC117143488</name>
</gene>
<evidence type="ECO:0000256" key="3">
    <source>
        <dbReference type="ARBA" id="ARBA00022679"/>
    </source>
</evidence>
<keyword evidence="11" id="KW-1185">Reference proteome</keyword>
<comment type="catalytic activity">
    <reaction evidence="10">
        <text>a very-long-chain acyl-CoA + malonyl-CoA + H(+) = a very-long-chain 3-oxoacyl-CoA + CO2 + CoA</text>
        <dbReference type="Rhea" id="RHEA:32727"/>
        <dbReference type="ChEBI" id="CHEBI:15378"/>
        <dbReference type="ChEBI" id="CHEBI:16526"/>
        <dbReference type="ChEBI" id="CHEBI:57287"/>
        <dbReference type="ChEBI" id="CHEBI:57384"/>
        <dbReference type="ChEBI" id="CHEBI:90725"/>
        <dbReference type="ChEBI" id="CHEBI:90736"/>
        <dbReference type="EC" id="2.3.1.199"/>
    </reaction>
</comment>
<dbReference type="GO" id="GO:0030148">
    <property type="term" value="P:sphingolipid biosynthetic process"/>
    <property type="evidence" value="ECO:0007669"/>
    <property type="project" value="TreeGrafter"/>
</dbReference>
<dbReference type="GO" id="GO:0005789">
    <property type="term" value="C:endoplasmic reticulum membrane"/>
    <property type="evidence" value="ECO:0007669"/>
    <property type="project" value="TreeGrafter"/>
</dbReference>
<evidence type="ECO:0000256" key="9">
    <source>
        <dbReference type="ARBA" id="ARBA00023160"/>
    </source>
</evidence>
<feature type="transmembrane region" description="Helical" evidence="10">
    <location>
        <begin position="134"/>
        <end position="155"/>
    </location>
</feature>
<sequence length="265" mass="30930">MADLLNGTLIISEDPVRLPLIGSPWPSLTIVSLYLLFVLKLGRKFMEKRKPYDLRGVIRAYNIMQIVYNGVVLIAGLHFLFVLRAYDLRCITGLPLDHELKSRERWLTYSYFFNKFIDLLETVFFVLRKKHRQISFLHVFHHLVMSFGGYLHITFNGYGGTLFPLCLLNVAVHVIMYAYYYLSSVSKDVQTSRWKKYITIVQLVQFILVLANFSYTLMQPNCNASRTVIYIGMFVSTTFILMFANFYIHNYILNGSKQKRALKTD</sequence>
<evidence type="ECO:0000256" key="10">
    <source>
        <dbReference type="RuleBase" id="RU361115"/>
    </source>
</evidence>
<keyword evidence="5 10" id="KW-0276">Fatty acid metabolism</keyword>
<dbReference type="Proteomes" id="UP000515162">
    <property type="component" value="Chromosome 3R"/>
</dbReference>
<evidence type="ECO:0000256" key="7">
    <source>
        <dbReference type="ARBA" id="ARBA00023098"/>
    </source>
</evidence>
<evidence type="ECO:0000256" key="6">
    <source>
        <dbReference type="ARBA" id="ARBA00022989"/>
    </source>
</evidence>
<evidence type="ECO:0000256" key="2">
    <source>
        <dbReference type="ARBA" id="ARBA00022516"/>
    </source>
</evidence>
<dbReference type="GO" id="GO:0034625">
    <property type="term" value="P:fatty acid elongation, monounsaturated fatty acid"/>
    <property type="evidence" value="ECO:0007669"/>
    <property type="project" value="TreeGrafter"/>
</dbReference>
<feature type="transmembrane region" description="Helical" evidence="10">
    <location>
        <begin position="60"/>
        <end position="86"/>
    </location>
</feature>
<keyword evidence="2 10" id="KW-0444">Lipid biosynthesis</keyword>
<proteinExistence type="inferred from homology"/>
<dbReference type="GO" id="GO:0042761">
    <property type="term" value="P:very long-chain fatty acid biosynthetic process"/>
    <property type="evidence" value="ECO:0007669"/>
    <property type="project" value="TreeGrafter"/>
</dbReference>
<dbReference type="GO" id="GO:0009922">
    <property type="term" value="F:fatty acid elongase activity"/>
    <property type="evidence" value="ECO:0007669"/>
    <property type="project" value="UniProtKB-EC"/>
</dbReference>
<reference evidence="12" key="1">
    <citation type="submission" date="2025-08" db="UniProtKB">
        <authorList>
            <consortium name="RefSeq"/>
        </authorList>
    </citation>
    <scope>IDENTIFICATION</scope>
    <source>
        <strain evidence="12">Mau12</strain>
        <tissue evidence="12">Whole Body</tissue>
    </source>
</reference>
<evidence type="ECO:0000256" key="4">
    <source>
        <dbReference type="ARBA" id="ARBA00022692"/>
    </source>
</evidence>
<protein>
    <recommendedName>
        <fullName evidence="10">Elongation of very long chain fatty acids protein</fullName>
        <ecNumber evidence="10">2.3.1.199</ecNumber>
    </recommendedName>
    <alternativeName>
        <fullName evidence="10">Very-long-chain 3-oxoacyl-CoA synthase</fullName>
    </alternativeName>
</protein>
<evidence type="ECO:0000313" key="11">
    <source>
        <dbReference type="Proteomes" id="UP000515162"/>
    </source>
</evidence>
<comment type="similarity">
    <text evidence="10">Belongs to the ELO family.</text>
</comment>
<dbReference type="EC" id="2.3.1.199" evidence="10"/>
<keyword evidence="4 10" id="KW-0812">Transmembrane</keyword>
<evidence type="ECO:0000256" key="5">
    <source>
        <dbReference type="ARBA" id="ARBA00022832"/>
    </source>
</evidence>
<evidence type="ECO:0000256" key="8">
    <source>
        <dbReference type="ARBA" id="ARBA00023136"/>
    </source>
</evidence>
<dbReference type="RefSeq" id="XP_033164092.1">
    <property type="nucleotide sequence ID" value="XM_033308201.1"/>
</dbReference>
<dbReference type="GO" id="GO:0019367">
    <property type="term" value="P:fatty acid elongation, saturated fatty acid"/>
    <property type="evidence" value="ECO:0007669"/>
    <property type="project" value="TreeGrafter"/>
</dbReference>
<keyword evidence="7 10" id="KW-0443">Lipid metabolism</keyword>
<evidence type="ECO:0000256" key="1">
    <source>
        <dbReference type="ARBA" id="ARBA00004141"/>
    </source>
</evidence>
<keyword evidence="3 10" id="KW-0808">Transferase</keyword>
<dbReference type="InterPro" id="IPR030457">
    <property type="entry name" value="ELO_CS"/>
</dbReference>
<feature type="transmembrane region" description="Helical" evidence="10">
    <location>
        <begin position="227"/>
        <end position="248"/>
    </location>
</feature>
<keyword evidence="9 10" id="KW-0275">Fatty acid biosynthesis</keyword>
<keyword evidence="6 10" id="KW-1133">Transmembrane helix</keyword>
<keyword evidence="8 10" id="KW-0472">Membrane</keyword>
<feature type="transmembrane region" description="Helical" evidence="10">
    <location>
        <begin position="161"/>
        <end position="182"/>
    </location>
</feature>
<dbReference type="PROSITE" id="PS01188">
    <property type="entry name" value="ELO"/>
    <property type="match status" value="1"/>
</dbReference>
<dbReference type="GeneID" id="117143488"/>
<evidence type="ECO:0000313" key="12">
    <source>
        <dbReference type="RefSeq" id="XP_033164092.1"/>
    </source>
</evidence>
<feature type="transmembrane region" description="Helical" evidence="10">
    <location>
        <begin position="20"/>
        <end position="39"/>
    </location>
</feature>
<dbReference type="PANTHER" id="PTHR11157">
    <property type="entry name" value="FATTY ACID ACYL TRANSFERASE-RELATED"/>
    <property type="match status" value="1"/>
</dbReference>
<dbReference type="Pfam" id="PF01151">
    <property type="entry name" value="ELO"/>
    <property type="match status" value="1"/>
</dbReference>
<accession>A0A6P8K6G0</accession>